<dbReference type="PANTHER" id="PTHR34070:SF1">
    <property type="entry name" value="DNA ALKYLATION REPAIR PROTEIN"/>
    <property type="match status" value="1"/>
</dbReference>
<dbReference type="InterPro" id="IPR014825">
    <property type="entry name" value="DNA_alkylation"/>
</dbReference>
<gene>
    <name evidence="1" type="ORF">FIM25_06820</name>
</gene>
<accession>A0A5Q4VBS2</accession>
<dbReference type="Gene3D" id="1.25.10.90">
    <property type="match status" value="1"/>
</dbReference>
<dbReference type="OrthoDB" id="9775346at2"/>
<sequence length="239" mass="27643">MIWKDAKAAEQGLLALEDREYARTLLRFFKTGPGEYGEGDRFLGIRVPVLRKHLAFCSGLVQEEILKLLASPWHEVRMFALLLWVERYKAGDGEQRSAIFTDYLARTPFVNNWDLVDVSAPVIVGTHLLERERGLLYRLMESELLWDRRIAMVSTLTLIRKGQYEDALALADLVSSDKEELMHKAAGWMLREVGKKNRAMLEEFLAPRCTRLPRILLRYSIEHFSPEERKSWLAGKPVL</sequence>
<dbReference type="Pfam" id="PF08713">
    <property type="entry name" value="DNA_alkylation"/>
    <property type="match status" value="1"/>
</dbReference>
<organism evidence="1 2">
    <name type="scientific">Desulfobotulus mexicanus</name>
    <dbReference type="NCBI Taxonomy" id="2586642"/>
    <lineage>
        <taxon>Bacteria</taxon>
        <taxon>Pseudomonadati</taxon>
        <taxon>Thermodesulfobacteriota</taxon>
        <taxon>Desulfobacteria</taxon>
        <taxon>Desulfobacterales</taxon>
        <taxon>Desulfobacteraceae</taxon>
        <taxon>Desulfobotulus</taxon>
    </lineage>
</organism>
<reference evidence="1 2" key="1">
    <citation type="submission" date="2019-06" db="EMBL/GenBank/DDBJ databases">
        <title>Desulfobotulus mexicanus sp. nov., a novel sulfate-reducing bacterium isolated from the sediment of an alkaline crater lake in Mexico.</title>
        <authorList>
            <person name="Hirschler-Rea A."/>
        </authorList>
    </citation>
    <scope>NUCLEOTIDE SEQUENCE [LARGE SCALE GENOMIC DNA]</scope>
    <source>
        <strain evidence="1 2">PAR22N</strain>
    </source>
</reference>
<evidence type="ECO:0000313" key="2">
    <source>
        <dbReference type="Proteomes" id="UP000321899"/>
    </source>
</evidence>
<name>A0A5Q4VBS2_9BACT</name>
<dbReference type="Proteomes" id="UP000321899">
    <property type="component" value="Unassembled WGS sequence"/>
</dbReference>
<dbReference type="SUPFAM" id="SSF48371">
    <property type="entry name" value="ARM repeat"/>
    <property type="match status" value="1"/>
</dbReference>
<protein>
    <submittedName>
        <fullName evidence="1">DNA alkylation repair protein</fullName>
    </submittedName>
</protein>
<comment type="caution">
    <text evidence="1">The sequence shown here is derived from an EMBL/GenBank/DDBJ whole genome shotgun (WGS) entry which is preliminary data.</text>
</comment>
<keyword evidence="2" id="KW-1185">Reference proteome</keyword>
<dbReference type="InterPro" id="IPR016024">
    <property type="entry name" value="ARM-type_fold"/>
</dbReference>
<dbReference type="AlphaFoldDB" id="A0A5Q4VBS2"/>
<dbReference type="EMBL" id="VDMB01000006">
    <property type="protein sequence ID" value="TYT75139.1"/>
    <property type="molecule type" value="Genomic_DNA"/>
</dbReference>
<dbReference type="CDD" id="cd06561">
    <property type="entry name" value="AlkD_like"/>
    <property type="match status" value="1"/>
</dbReference>
<dbReference type="PANTHER" id="PTHR34070">
    <property type="entry name" value="ARMADILLO-TYPE FOLD"/>
    <property type="match status" value="1"/>
</dbReference>
<proteinExistence type="predicted"/>
<evidence type="ECO:0000313" key="1">
    <source>
        <dbReference type="EMBL" id="TYT75139.1"/>
    </source>
</evidence>